<dbReference type="PANTHER" id="PTHR43568">
    <property type="entry name" value="P PROTEIN"/>
    <property type="match status" value="1"/>
</dbReference>
<comment type="subcellular location">
    <subcellularLocation>
        <location evidence="1">Membrane</location>
        <topology evidence="1">Multi-pass membrane protein</topology>
    </subcellularLocation>
</comment>
<protein>
    <submittedName>
        <fullName evidence="8">Citrate transporter</fullName>
    </submittedName>
</protein>
<feature type="transmembrane region" description="Helical" evidence="6">
    <location>
        <begin position="120"/>
        <end position="139"/>
    </location>
</feature>
<dbReference type="PANTHER" id="PTHR43568:SF1">
    <property type="entry name" value="P PROTEIN"/>
    <property type="match status" value="1"/>
</dbReference>
<keyword evidence="4 6" id="KW-1133">Transmembrane helix</keyword>
<dbReference type="Pfam" id="PF03600">
    <property type="entry name" value="CitMHS"/>
    <property type="match status" value="1"/>
</dbReference>
<dbReference type="RefSeq" id="WP_027895254.1">
    <property type="nucleotide sequence ID" value="NZ_CP027569.1"/>
</dbReference>
<keyword evidence="2" id="KW-0813">Transport</keyword>
<gene>
    <name evidence="8" type="ORF">C6Y28_09485</name>
</gene>
<feature type="transmembrane region" description="Helical" evidence="6">
    <location>
        <begin position="354"/>
        <end position="374"/>
    </location>
</feature>
<sequence>MKSVVSVLKENLVLVLAVVAASVSMLAVPPSASYAGYINVPVLAILFCLMVVIGGLRESGVFAAVLARLLLRLGTMRQLAAVLVFACFFVSMWVTNDVALLTFVPFSLMALPKVASEKQMALVIVLQTLAANLGSMCTPVGNPQNLYLYFYYAMDLSSFLLLLLPYTLVSFLLLALSLFRLPGTPIPISVRLAARRTRNLPVLAPSRQLWILGGMFFLSLLAVAHVLDYRLALALVVVVTALTRPRYFRYADYRLLGTFVAFFILIGNLSQLSGFRDLLTGYLDGHEFLMALLASQVISNVPAAVLLSGFTDDAAALLLGTDIGGLGTLVASMASLISYGMYVRACPRQQAGYLKLFTQLNLAYLLVLVLIAWLCHQLGV</sequence>
<dbReference type="Proteomes" id="UP000238358">
    <property type="component" value="Chromosome"/>
</dbReference>
<evidence type="ECO:0000256" key="6">
    <source>
        <dbReference type="SAM" id="Phobius"/>
    </source>
</evidence>
<dbReference type="InterPro" id="IPR004680">
    <property type="entry name" value="Cit_transptr-like_dom"/>
</dbReference>
<dbReference type="EMBL" id="CP027569">
    <property type="protein sequence ID" value="AVO27828.1"/>
    <property type="molecule type" value="Genomic_DNA"/>
</dbReference>
<feature type="transmembrane region" description="Helical" evidence="6">
    <location>
        <begin position="323"/>
        <end position="342"/>
    </location>
</feature>
<evidence type="ECO:0000259" key="7">
    <source>
        <dbReference type="Pfam" id="PF03600"/>
    </source>
</evidence>
<feature type="transmembrane region" description="Helical" evidence="6">
    <location>
        <begin position="42"/>
        <end position="67"/>
    </location>
</feature>
<dbReference type="OrthoDB" id="3177666at2"/>
<name>A0A2S0M8N7_MEGEL</name>
<dbReference type="GO" id="GO:0055085">
    <property type="term" value="P:transmembrane transport"/>
    <property type="evidence" value="ECO:0007669"/>
    <property type="project" value="InterPro"/>
</dbReference>
<proteinExistence type="predicted"/>
<feature type="transmembrane region" description="Helical" evidence="6">
    <location>
        <begin position="79"/>
        <end position="108"/>
    </location>
</feature>
<evidence type="ECO:0000256" key="4">
    <source>
        <dbReference type="ARBA" id="ARBA00022989"/>
    </source>
</evidence>
<evidence type="ECO:0000256" key="5">
    <source>
        <dbReference type="ARBA" id="ARBA00023136"/>
    </source>
</evidence>
<accession>A0A2S0M8N7</accession>
<organism evidence="8 9">
    <name type="scientific">Megasphaera elsdenii</name>
    <dbReference type="NCBI Taxonomy" id="907"/>
    <lineage>
        <taxon>Bacteria</taxon>
        <taxon>Bacillati</taxon>
        <taxon>Bacillota</taxon>
        <taxon>Negativicutes</taxon>
        <taxon>Veillonellales</taxon>
        <taxon>Veillonellaceae</taxon>
        <taxon>Megasphaera</taxon>
    </lineage>
</organism>
<keyword evidence="5 6" id="KW-0472">Membrane</keyword>
<evidence type="ECO:0000256" key="1">
    <source>
        <dbReference type="ARBA" id="ARBA00004141"/>
    </source>
</evidence>
<dbReference type="GO" id="GO:0016020">
    <property type="term" value="C:membrane"/>
    <property type="evidence" value="ECO:0007669"/>
    <property type="project" value="UniProtKB-SubCell"/>
</dbReference>
<reference evidence="8 9" key="1">
    <citation type="journal article" date="2018" name="Genome Announc.">
        <title>Complete genomes of two Megasphaera elsdenii strains, NCIMB 702410 and ATCC 25940.</title>
        <authorList>
            <person name="Hatmaker E.A."/>
            <person name="O'Dell K."/>
            <person name="Riley L.A."/>
            <person name="Klingeman D.M."/>
            <person name="Guss A.M."/>
        </authorList>
    </citation>
    <scope>NUCLEOTIDE SEQUENCE [LARGE SCALE GENOMIC DNA]</scope>
    <source>
        <strain evidence="8 9">NCIMB702410</strain>
    </source>
</reference>
<dbReference type="InterPro" id="IPR051475">
    <property type="entry name" value="Diverse_Ion_Transporter"/>
</dbReference>
<dbReference type="AlphaFoldDB" id="A0A2S0M8N7"/>
<evidence type="ECO:0000313" key="8">
    <source>
        <dbReference type="EMBL" id="AVO27828.1"/>
    </source>
</evidence>
<evidence type="ECO:0000313" key="9">
    <source>
        <dbReference type="Proteomes" id="UP000238358"/>
    </source>
</evidence>
<evidence type="ECO:0000256" key="2">
    <source>
        <dbReference type="ARBA" id="ARBA00022448"/>
    </source>
</evidence>
<evidence type="ECO:0000256" key="3">
    <source>
        <dbReference type="ARBA" id="ARBA00022692"/>
    </source>
</evidence>
<feature type="transmembrane region" description="Helical" evidence="6">
    <location>
        <begin position="12"/>
        <end position="30"/>
    </location>
</feature>
<feature type="transmembrane region" description="Helical" evidence="6">
    <location>
        <begin position="247"/>
        <end position="267"/>
    </location>
</feature>
<feature type="domain" description="Citrate transporter-like" evidence="7">
    <location>
        <begin position="15"/>
        <end position="316"/>
    </location>
</feature>
<feature type="transmembrane region" description="Helical" evidence="6">
    <location>
        <begin position="209"/>
        <end position="227"/>
    </location>
</feature>
<keyword evidence="3 6" id="KW-0812">Transmembrane</keyword>